<dbReference type="PROSITE" id="PS50112">
    <property type="entry name" value="PAS"/>
    <property type="match status" value="1"/>
</dbReference>
<dbReference type="InterPro" id="IPR036097">
    <property type="entry name" value="HisK_dim/P_sf"/>
</dbReference>
<evidence type="ECO:0000259" key="10">
    <source>
        <dbReference type="PROSITE" id="PS50112"/>
    </source>
</evidence>
<dbReference type="SUPFAM" id="SSF55785">
    <property type="entry name" value="PYP-like sensor domain (PAS domain)"/>
    <property type="match status" value="2"/>
</dbReference>
<dbReference type="CDD" id="cd00082">
    <property type="entry name" value="HisKA"/>
    <property type="match status" value="1"/>
</dbReference>
<evidence type="ECO:0000256" key="5">
    <source>
        <dbReference type="ARBA" id="ARBA00022679"/>
    </source>
</evidence>
<dbReference type="PRINTS" id="PR00344">
    <property type="entry name" value="BCTRLSENSOR"/>
</dbReference>
<dbReference type="Proteomes" id="UP000243494">
    <property type="component" value="Unassembled WGS sequence"/>
</dbReference>
<dbReference type="Pfam" id="PF13188">
    <property type="entry name" value="PAS_8"/>
    <property type="match status" value="1"/>
</dbReference>
<dbReference type="Gene3D" id="3.30.450.20">
    <property type="entry name" value="PAS domain"/>
    <property type="match status" value="3"/>
</dbReference>
<dbReference type="InterPro" id="IPR000014">
    <property type="entry name" value="PAS"/>
</dbReference>
<dbReference type="InterPro" id="IPR005467">
    <property type="entry name" value="His_kinase_dom"/>
</dbReference>
<dbReference type="PROSITE" id="PS50109">
    <property type="entry name" value="HIS_KIN"/>
    <property type="match status" value="1"/>
</dbReference>
<evidence type="ECO:0000256" key="2">
    <source>
        <dbReference type="ARBA" id="ARBA00004370"/>
    </source>
</evidence>
<comment type="subcellular location">
    <subcellularLocation>
        <location evidence="2">Membrane</location>
    </subcellularLocation>
</comment>
<keyword evidence="8" id="KW-0472">Membrane</keyword>
<dbReference type="GO" id="GO:0000155">
    <property type="term" value="F:phosphorelay sensor kinase activity"/>
    <property type="evidence" value="ECO:0007669"/>
    <property type="project" value="InterPro"/>
</dbReference>
<dbReference type="InterPro" id="IPR035965">
    <property type="entry name" value="PAS-like_dom_sf"/>
</dbReference>
<evidence type="ECO:0000256" key="3">
    <source>
        <dbReference type="ARBA" id="ARBA00012438"/>
    </source>
</evidence>
<organism evidence="11 12">
    <name type="scientific">Romboutsia maritimum</name>
    <dbReference type="NCBI Taxonomy" id="2020948"/>
    <lineage>
        <taxon>Bacteria</taxon>
        <taxon>Bacillati</taxon>
        <taxon>Bacillota</taxon>
        <taxon>Clostridia</taxon>
        <taxon>Peptostreptococcales</taxon>
        <taxon>Peptostreptococcaceae</taxon>
        <taxon>Romboutsia</taxon>
    </lineage>
</organism>
<dbReference type="SUPFAM" id="SSF47384">
    <property type="entry name" value="Homodimeric domain of signal transducing histidine kinase"/>
    <property type="match status" value="1"/>
</dbReference>
<feature type="transmembrane region" description="Helical" evidence="8">
    <location>
        <begin position="98"/>
        <end position="117"/>
    </location>
</feature>
<feature type="transmembrane region" description="Helical" evidence="8">
    <location>
        <begin position="64"/>
        <end position="86"/>
    </location>
</feature>
<feature type="transmembrane region" description="Helical" evidence="8">
    <location>
        <begin position="14"/>
        <end position="33"/>
    </location>
</feature>
<keyword evidence="12" id="KW-1185">Reference proteome</keyword>
<reference evidence="11 12" key="1">
    <citation type="journal article" date="2017" name="Genome Announc.">
        <title>Draft Genome Sequence of Romboutsia maritimum sp. nov. Strain CCRI-22766(T), Isolated from Coastal Estuarine Mud.</title>
        <authorList>
            <person name="Maheux A.F."/>
            <person name="Boudreau D.K."/>
            <person name="Berube E."/>
            <person name="Boissinot M."/>
            <person name="Raymond F."/>
            <person name="Brodeur S."/>
            <person name="Corbeil J."/>
            <person name="Brightwell G."/>
            <person name="Broda D."/>
            <person name="Omar R.F."/>
            <person name="Bergeron M.G."/>
        </authorList>
    </citation>
    <scope>NUCLEOTIDE SEQUENCE [LARGE SCALE GENOMIC DNA]</scope>
    <source>
        <strain evidence="11 12">CCRI-22766</strain>
    </source>
</reference>
<keyword evidence="8" id="KW-0812">Transmembrane</keyword>
<evidence type="ECO:0000313" key="11">
    <source>
        <dbReference type="EMBL" id="RDY23999.1"/>
    </source>
</evidence>
<gene>
    <name evidence="11" type="ORF">CHF27_005300</name>
</gene>
<evidence type="ECO:0000256" key="1">
    <source>
        <dbReference type="ARBA" id="ARBA00000085"/>
    </source>
</evidence>
<dbReference type="SMART" id="SM00387">
    <property type="entry name" value="HATPase_c"/>
    <property type="match status" value="1"/>
</dbReference>
<evidence type="ECO:0000256" key="4">
    <source>
        <dbReference type="ARBA" id="ARBA00022553"/>
    </source>
</evidence>
<evidence type="ECO:0000259" key="9">
    <source>
        <dbReference type="PROSITE" id="PS50109"/>
    </source>
</evidence>
<dbReference type="FunFam" id="3.30.565.10:FF:000006">
    <property type="entry name" value="Sensor histidine kinase WalK"/>
    <property type="match status" value="1"/>
</dbReference>
<dbReference type="PANTHER" id="PTHR43547:SF2">
    <property type="entry name" value="HYBRID SIGNAL TRANSDUCTION HISTIDINE KINASE C"/>
    <property type="match status" value="1"/>
</dbReference>
<dbReference type="SUPFAM" id="SSF55874">
    <property type="entry name" value="ATPase domain of HSP90 chaperone/DNA topoisomerase II/histidine kinase"/>
    <property type="match status" value="1"/>
</dbReference>
<keyword evidence="8" id="KW-1133">Transmembrane helix</keyword>
<proteinExistence type="predicted"/>
<feature type="domain" description="Histidine kinase" evidence="9">
    <location>
        <begin position="687"/>
        <end position="910"/>
    </location>
</feature>
<feature type="transmembrane region" description="Helical" evidence="8">
    <location>
        <begin position="193"/>
        <end position="210"/>
    </location>
</feature>
<dbReference type="AlphaFoldDB" id="A0A371IU54"/>
<dbReference type="PANTHER" id="PTHR43547">
    <property type="entry name" value="TWO-COMPONENT HISTIDINE KINASE"/>
    <property type="match status" value="1"/>
</dbReference>
<dbReference type="Pfam" id="PF02518">
    <property type="entry name" value="HATPase_c"/>
    <property type="match status" value="1"/>
</dbReference>
<keyword evidence="7" id="KW-0902">Two-component regulatory system</keyword>
<dbReference type="SMART" id="SM00388">
    <property type="entry name" value="HisKA"/>
    <property type="match status" value="1"/>
</dbReference>
<dbReference type="InterPro" id="IPR036890">
    <property type="entry name" value="HATPase_C_sf"/>
</dbReference>
<dbReference type="Gene3D" id="3.30.565.10">
    <property type="entry name" value="Histidine kinase-like ATPase, C-terminal domain"/>
    <property type="match status" value="1"/>
</dbReference>
<feature type="domain" description="PAS" evidence="10">
    <location>
        <begin position="541"/>
        <end position="579"/>
    </location>
</feature>
<dbReference type="EC" id="2.7.13.3" evidence="3"/>
<evidence type="ECO:0000256" key="6">
    <source>
        <dbReference type="ARBA" id="ARBA00022777"/>
    </source>
</evidence>
<dbReference type="InterPro" id="IPR004358">
    <property type="entry name" value="Sig_transdc_His_kin-like_C"/>
</dbReference>
<accession>A0A371IU54</accession>
<sequence>MNILDLRGRIMSKLGNSFYIITFITLVVMSYKYEYLHSLLIMSIRSAMSILILALILEKNDQNLKYITFIGVAYAISSIYEVLSVLMIEDAFKLNQSYIIINIIETLTFLFSINYLYEENLTQNEIIKKFIHQVILLSILLIGFKVNTIKVLNIYINMSSLVLIINIIILLFILKKCRNYIENRDSEKEKLLLIIKILCLKIVYFSYLILKSKFSYINIRGDVVTDIISAVQMYLVYNLIIKTSLIHPYIKIIEANKKINRQSSLHKNANRILKRINKVQYDINQTLMYKEEFLNSILMSTTNGLIKFDKNLNVIYFNNAFRNIINYENNIDYSINKNILNCYEFIESVSMVCARKRILENEIITTNDQVYRCTYSPDNTNGGCICLVVNISNEREMLNDLVELKQEYEDLITNIKTPVFIADESYNIIKYSGSCKSFLDRFKLNKIYDDNLSEADYIGQVIHPDDKEQYKNIIDINRKACCNEELYDGGLSKHRIINCDGDIRWIESKTTLYHEGDKKFTIVSYVDMTEYINTQNILKKTNDIYKELLNNVPEGIYLEDLETNKYIYINKKFKDIFGIKGNLDELELGMCRKDLMKVHPDYKKLIKEGVLKVKQNKVSDYEYVKYLDIHNKVIEAKVASIPFGLNNKTQKLTIIKSLEEIKKLESLKKKIMERKKHDLIKMQFFINMSHELKTPLNLIFTSTQLLGRLNEKNKILNGKGYVKKHVDLTMQNSYRLLKIINDLIDFTKMESGFYKIRKKNRDIVSIIENIVISVVSYASSKEIDVIFDTDIEELVMAVDENAIERILLNILSNSIKFTKPGGAINTNIIYKKDIIEVIIEDTGIGIPEDKINFIFDRFNDVNKGYIGNIYGSGIGLSMVKSMINLIGGEISVESKLNKGTKFIITVPIEIIDNADDNGLEKYNESLNVERLKADMTDIYKYV</sequence>
<dbReference type="EMBL" id="NOJZ02000006">
    <property type="protein sequence ID" value="RDY23999.1"/>
    <property type="molecule type" value="Genomic_DNA"/>
</dbReference>
<dbReference type="InterPro" id="IPR003661">
    <property type="entry name" value="HisK_dim/P_dom"/>
</dbReference>
<dbReference type="Pfam" id="PF00512">
    <property type="entry name" value="HisKA"/>
    <property type="match status" value="1"/>
</dbReference>
<keyword evidence="5" id="KW-0808">Transferase</keyword>
<feature type="transmembrane region" description="Helical" evidence="8">
    <location>
        <begin position="152"/>
        <end position="173"/>
    </location>
</feature>
<evidence type="ECO:0000313" key="12">
    <source>
        <dbReference type="Proteomes" id="UP000243494"/>
    </source>
</evidence>
<protein>
    <recommendedName>
        <fullName evidence="3">histidine kinase</fullName>
        <ecNumber evidence="3">2.7.13.3</ecNumber>
    </recommendedName>
</protein>
<comment type="caution">
    <text evidence="11">The sequence shown here is derived from an EMBL/GenBank/DDBJ whole genome shotgun (WGS) entry which is preliminary data.</text>
</comment>
<keyword evidence="6 11" id="KW-0418">Kinase</keyword>
<name>A0A371IU54_9FIRM</name>
<feature type="transmembrane region" description="Helical" evidence="8">
    <location>
        <begin position="39"/>
        <end position="57"/>
    </location>
</feature>
<comment type="catalytic activity">
    <reaction evidence="1">
        <text>ATP + protein L-histidine = ADP + protein N-phospho-L-histidine.</text>
        <dbReference type="EC" id="2.7.13.3"/>
    </reaction>
</comment>
<feature type="transmembrane region" description="Helical" evidence="8">
    <location>
        <begin position="129"/>
        <end position="146"/>
    </location>
</feature>
<evidence type="ECO:0000256" key="8">
    <source>
        <dbReference type="SAM" id="Phobius"/>
    </source>
</evidence>
<dbReference type="InterPro" id="IPR003594">
    <property type="entry name" value="HATPase_dom"/>
</dbReference>
<dbReference type="GO" id="GO:0016020">
    <property type="term" value="C:membrane"/>
    <property type="evidence" value="ECO:0007669"/>
    <property type="project" value="UniProtKB-SubCell"/>
</dbReference>
<evidence type="ECO:0000256" key="7">
    <source>
        <dbReference type="ARBA" id="ARBA00023012"/>
    </source>
</evidence>
<keyword evidence="4" id="KW-0597">Phosphoprotein</keyword>
<dbReference type="Gene3D" id="1.10.287.130">
    <property type="match status" value="1"/>
</dbReference>